<keyword evidence="2" id="KW-1185">Reference proteome</keyword>
<protein>
    <submittedName>
        <fullName evidence="1">Glutathione S-transferase</fullName>
    </submittedName>
</protein>
<proteinExistence type="predicted"/>
<accession>A0ACC1YFY1</accession>
<comment type="caution">
    <text evidence="1">The sequence shown here is derived from an EMBL/GenBank/DDBJ whole genome shotgun (WGS) entry which is preliminary data.</text>
</comment>
<evidence type="ECO:0000313" key="2">
    <source>
        <dbReference type="Proteomes" id="UP001164539"/>
    </source>
</evidence>
<sequence>MASDLKLLGFWGSPFVFRVVLALKLKGVDYEYIDEDLVNKSTRLLELNPVHKKVPVLVHEKKPTAESCVILEYIDETWQHDPLLPQDPYEKAIVRFWAKFADEKLLTSAWTSVWTKADERETALKEAIEAMEKLEGELEGKSYFGGESIGFLDIVLSWISYWVPIWEEVGSIQILNPEKFPALTAWKSKFLDHPVVKDSLPPRDKMILHFHKLCKKKEIDAVLRELAGTD</sequence>
<gene>
    <name evidence="1" type="ORF">OWV82_006173</name>
</gene>
<dbReference type="Proteomes" id="UP001164539">
    <property type="component" value="Chromosome 3"/>
</dbReference>
<reference evidence="1 2" key="1">
    <citation type="journal article" date="2023" name="Science">
        <title>Complex scaffold remodeling in plant triterpene biosynthesis.</title>
        <authorList>
            <person name="De La Pena R."/>
            <person name="Hodgson H."/>
            <person name="Liu J.C."/>
            <person name="Stephenson M.J."/>
            <person name="Martin A.C."/>
            <person name="Owen C."/>
            <person name="Harkess A."/>
            <person name="Leebens-Mack J."/>
            <person name="Jimenez L.E."/>
            <person name="Osbourn A."/>
            <person name="Sattely E.S."/>
        </authorList>
    </citation>
    <scope>NUCLEOTIDE SEQUENCE [LARGE SCALE GENOMIC DNA]</scope>
    <source>
        <strain evidence="2">cv. JPN11</strain>
        <tissue evidence="1">Leaf</tissue>
    </source>
</reference>
<organism evidence="1 2">
    <name type="scientific">Melia azedarach</name>
    <name type="common">Chinaberry tree</name>
    <dbReference type="NCBI Taxonomy" id="155640"/>
    <lineage>
        <taxon>Eukaryota</taxon>
        <taxon>Viridiplantae</taxon>
        <taxon>Streptophyta</taxon>
        <taxon>Embryophyta</taxon>
        <taxon>Tracheophyta</taxon>
        <taxon>Spermatophyta</taxon>
        <taxon>Magnoliopsida</taxon>
        <taxon>eudicotyledons</taxon>
        <taxon>Gunneridae</taxon>
        <taxon>Pentapetalae</taxon>
        <taxon>rosids</taxon>
        <taxon>malvids</taxon>
        <taxon>Sapindales</taxon>
        <taxon>Meliaceae</taxon>
        <taxon>Melia</taxon>
    </lineage>
</organism>
<evidence type="ECO:0000313" key="1">
    <source>
        <dbReference type="EMBL" id="KAJ4722721.1"/>
    </source>
</evidence>
<dbReference type="EMBL" id="CM051396">
    <property type="protein sequence ID" value="KAJ4722721.1"/>
    <property type="molecule type" value="Genomic_DNA"/>
</dbReference>
<name>A0ACC1YFY1_MELAZ</name>